<accession>A0A6J6QQ93</accession>
<evidence type="ECO:0000313" key="1">
    <source>
        <dbReference type="EMBL" id="CAB4711205.1"/>
    </source>
</evidence>
<dbReference type="PANTHER" id="PTHR30528">
    <property type="entry name" value="CYTOPLASMIC PROTEIN"/>
    <property type="match status" value="1"/>
</dbReference>
<reference evidence="1" key="1">
    <citation type="submission" date="2020-05" db="EMBL/GenBank/DDBJ databases">
        <authorList>
            <person name="Chiriac C."/>
            <person name="Salcher M."/>
            <person name="Ghai R."/>
            <person name="Kavagutti S V."/>
        </authorList>
    </citation>
    <scope>NUCLEOTIDE SEQUENCE</scope>
</reference>
<dbReference type="EMBL" id="CAEZXP010000012">
    <property type="protein sequence ID" value="CAB4711205.1"/>
    <property type="molecule type" value="Genomic_DNA"/>
</dbReference>
<proteinExistence type="predicted"/>
<dbReference type="AlphaFoldDB" id="A0A6J6QQ93"/>
<protein>
    <submittedName>
        <fullName evidence="1">Unannotated protein</fullName>
    </submittedName>
</protein>
<dbReference type="PANTHER" id="PTHR30528:SF0">
    <property type="entry name" value="CYTOPLASMIC PROTEIN"/>
    <property type="match status" value="1"/>
</dbReference>
<dbReference type="Pfam" id="PF06224">
    <property type="entry name" value="AlkZ-like"/>
    <property type="match status" value="1"/>
</dbReference>
<organism evidence="1">
    <name type="scientific">freshwater metagenome</name>
    <dbReference type="NCBI Taxonomy" id="449393"/>
    <lineage>
        <taxon>unclassified sequences</taxon>
        <taxon>metagenomes</taxon>
        <taxon>ecological metagenomes</taxon>
    </lineage>
</organism>
<dbReference type="InterPro" id="IPR009351">
    <property type="entry name" value="AlkZ-like"/>
</dbReference>
<sequence>MTTVTRAALRRYVVAHQGYTSRARRAKPAEVAREIARLGVVQLDSIATVDRAHRITLSTRIGGYDEKAVSALLQRGDIFEYWAHEACLLPIEDYPLFKRRMEHLADEHWWGRKRQARDVEEVVLARIREGGALPVRAFEGKSEPMWGWKPEKRALEQLFAAGELAIAGRQGFQRLYDLPERVIPSAFLNAPTPTDDEFHRRYALRAVQGRGALTEAGIAEHCRFRGGAREVRPHVDALIADGLVRRVAVDDGGPSVIVPADAELDGAPTGAVLLCPFDNLMWDRPFLTRLFGFTHLIEVYKREPERVYGYYVLPLLEGDRFLGRADLKADRAARTLIVKKFTPEPGVRRKPDEPLARAAERLAVALGLDRAVIA</sequence>
<name>A0A6J6QQ93_9ZZZZ</name>
<gene>
    <name evidence="1" type="ORF">UFOPK2399_02010</name>
</gene>